<keyword evidence="2" id="KW-0472">Membrane</keyword>
<name>A0ABU9DQW6_9BACL</name>
<keyword evidence="4" id="KW-1185">Reference proteome</keyword>
<evidence type="ECO:0000256" key="1">
    <source>
        <dbReference type="SAM" id="Coils"/>
    </source>
</evidence>
<feature type="transmembrane region" description="Helical" evidence="2">
    <location>
        <begin position="76"/>
        <end position="94"/>
    </location>
</feature>
<dbReference type="EMBL" id="JBBPCC010000019">
    <property type="protein sequence ID" value="MEK8131237.1"/>
    <property type="molecule type" value="Genomic_DNA"/>
</dbReference>
<dbReference type="RefSeq" id="WP_341418365.1">
    <property type="nucleotide sequence ID" value="NZ_JBBPCC010000019.1"/>
</dbReference>
<organism evidence="3 4">
    <name type="scientific">Paenibacillus filicis</name>
    <dbReference type="NCBI Taxonomy" id="669464"/>
    <lineage>
        <taxon>Bacteria</taxon>
        <taxon>Bacillati</taxon>
        <taxon>Bacillota</taxon>
        <taxon>Bacilli</taxon>
        <taxon>Bacillales</taxon>
        <taxon>Paenibacillaceae</taxon>
        <taxon>Paenibacillus</taxon>
    </lineage>
</organism>
<dbReference type="Pfam" id="PF10779">
    <property type="entry name" value="XhlA"/>
    <property type="match status" value="1"/>
</dbReference>
<evidence type="ECO:0000256" key="2">
    <source>
        <dbReference type="SAM" id="Phobius"/>
    </source>
</evidence>
<comment type="caution">
    <text evidence="3">The sequence shown here is derived from an EMBL/GenBank/DDBJ whole genome shotgun (WGS) entry which is preliminary data.</text>
</comment>
<feature type="coiled-coil region" evidence="1">
    <location>
        <begin position="21"/>
        <end position="51"/>
    </location>
</feature>
<gene>
    <name evidence="3" type="ORF">WMW72_25345</name>
</gene>
<sequence>MMSNDETKKLSEQLTGVRLDLARLETKLDAIKDLTKKVEEVDDRAKEALQSTRSAHKRLDSLKADEIKELTENQTWLWRTVMAALIAGLINLLWKGVGS</sequence>
<reference evidence="3 4" key="1">
    <citation type="submission" date="2024-04" db="EMBL/GenBank/DDBJ databases">
        <title>draft genome sequnece of Paenibacillus filicis.</title>
        <authorList>
            <person name="Kim D.-U."/>
        </authorList>
    </citation>
    <scope>NUCLEOTIDE SEQUENCE [LARGE SCALE GENOMIC DNA]</scope>
    <source>
        <strain evidence="3 4">KACC14197</strain>
    </source>
</reference>
<keyword evidence="2" id="KW-1133">Transmembrane helix</keyword>
<proteinExistence type="predicted"/>
<protein>
    <submittedName>
        <fullName evidence="3">Hemolysin XhlA</fullName>
    </submittedName>
</protein>
<accession>A0ABU9DQW6</accession>
<evidence type="ECO:0000313" key="4">
    <source>
        <dbReference type="Proteomes" id="UP001469365"/>
    </source>
</evidence>
<keyword evidence="2" id="KW-0812">Transmembrane</keyword>
<dbReference type="Proteomes" id="UP001469365">
    <property type="component" value="Unassembled WGS sequence"/>
</dbReference>
<evidence type="ECO:0000313" key="3">
    <source>
        <dbReference type="EMBL" id="MEK8131237.1"/>
    </source>
</evidence>
<dbReference type="InterPro" id="IPR019715">
    <property type="entry name" value="Haemolysin_XhlA"/>
</dbReference>
<keyword evidence="1" id="KW-0175">Coiled coil</keyword>